<name>A0A9D4U8J1_ADICA</name>
<dbReference type="Gene3D" id="3.40.50.720">
    <property type="entry name" value="NAD(P)-binding Rossmann-like Domain"/>
    <property type="match status" value="1"/>
</dbReference>
<feature type="domain" description="NAD-dependent epimerase/dehydratase" evidence="1">
    <location>
        <begin position="81"/>
        <end position="295"/>
    </location>
</feature>
<dbReference type="CDD" id="cd05242">
    <property type="entry name" value="SDR_a8"/>
    <property type="match status" value="1"/>
</dbReference>
<dbReference type="OrthoDB" id="276721at2759"/>
<dbReference type="PANTHER" id="PTHR11092:SF0">
    <property type="entry name" value="EPIMERASE FAMILY PROTEIN SDR39U1"/>
    <property type="match status" value="1"/>
</dbReference>
<dbReference type="NCBIfam" id="TIGR01777">
    <property type="entry name" value="yfcH"/>
    <property type="match status" value="1"/>
</dbReference>
<proteinExistence type="predicted"/>
<dbReference type="Proteomes" id="UP000886520">
    <property type="component" value="Chromosome 21"/>
</dbReference>
<feature type="domain" description="DUF1731" evidence="2">
    <location>
        <begin position="331"/>
        <end position="377"/>
    </location>
</feature>
<organism evidence="3 4">
    <name type="scientific">Adiantum capillus-veneris</name>
    <name type="common">Maidenhair fern</name>
    <dbReference type="NCBI Taxonomy" id="13818"/>
    <lineage>
        <taxon>Eukaryota</taxon>
        <taxon>Viridiplantae</taxon>
        <taxon>Streptophyta</taxon>
        <taxon>Embryophyta</taxon>
        <taxon>Tracheophyta</taxon>
        <taxon>Polypodiopsida</taxon>
        <taxon>Polypodiidae</taxon>
        <taxon>Polypodiales</taxon>
        <taxon>Pteridineae</taxon>
        <taxon>Pteridaceae</taxon>
        <taxon>Vittarioideae</taxon>
        <taxon>Adiantum</taxon>
    </lineage>
</organism>
<sequence>MDMVRLSRQESGYGLQLPQSPSLGMLLRSPRAFSGCTFLGSSLQSSSSYRYSFCNVTLQPFKGFRIVVQAVENTKDKMIVSITGATGFIGKTLVQRLLSEGHKVRVLTRSASNAGKTFPASAYPGIEIAEEPQWAKLIQGSTAVVNLAGTPISTRWSSEVKAEIMRSRVLATSKVVDAINAAPKELRPTVLVSSTAVGFYGTSETQTFDEFSSSGADFLSQVCREWESTAKNVDADVRLVLIRIGIVLENDGGALAQMIPLFRLFAGGPIGSGKQWFSWVHRDDLVNLIMESLTNASYKGVINGTAPNPVRFSEMCDQLGAALGRPSWLPVPGFMLKAVLGEGAEMVLNGQRVVPKRALELGFKFKYRYIRDALQAIVSS</sequence>
<dbReference type="EMBL" id="JABFUD020000021">
    <property type="protein sequence ID" value="KAI5063105.1"/>
    <property type="molecule type" value="Genomic_DNA"/>
</dbReference>
<dbReference type="InterPro" id="IPR001509">
    <property type="entry name" value="Epimerase_deHydtase"/>
</dbReference>
<evidence type="ECO:0000259" key="1">
    <source>
        <dbReference type="Pfam" id="PF01370"/>
    </source>
</evidence>
<dbReference type="InterPro" id="IPR013549">
    <property type="entry name" value="DUF1731"/>
</dbReference>
<protein>
    <submittedName>
        <fullName evidence="3">Uncharacterized protein</fullName>
    </submittedName>
</protein>
<evidence type="ECO:0000259" key="2">
    <source>
        <dbReference type="Pfam" id="PF08338"/>
    </source>
</evidence>
<dbReference type="SUPFAM" id="SSF51735">
    <property type="entry name" value="NAD(P)-binding Rossmann-fold domains"/>
    <property type="match status" value="1"/>
</dbReference>
<comment type="caution">
    <text evidence="3">The sequence shown here is derived from an EMBL/GenBank/DDBJ whole genome shotgun (WGS) entry which is preliminary data.</text>
</comment>
<accession>A0A9D4U8J1</accession>
<evidence type="ECO:0000313" key="3">
    <source>
        <dbReference type="EMBL" id="KAI5063105.1"/>
    </source>
</evidence>
<keyword evidence="4" id="KW-1185">Reference proteome</keyword>
<gene>
    <name evidence="3" type="ORF">GOP47_0021652</name>
</gene>
<dbReference type="InterPro" id="IPR036291">
    <property type="entry name" value="NAD(P)-bd_dom_sf"/>
</dbReference>
<dbReference type="Pfam" id="PF08338">
    <property type="entry name" value="DUF1731"/>
    <property type="match status" value="1"/>
</dbReference>
<dbReference type="Pfam" id="PF01370">
    <property type="entry name" value="Epimerase"/>
    <property type="match status" value="1"/>
</dbReference>
<dbReference type="AlphaFoldDB" id="A0A9D4U8J1"/>
<dbReference type="InterPro" id="IPR010099">
    <property type="entry name" value="SDR39U1"/>
</dbReference>
<dbReference type="PANTHER" id="PTHR11092">
    <property type="entry name" value="SUGAR NUCLEOTIDE EPIMERASE RELATED"/>
    <property type="match status" value="1"/>
</dbReference>
<evidence type="ECO:0000313" key="4">
    <source>
        <dbReference type="Proteomes" id="UP000886520"/>
    </source>
</evidence>
<reference evidence="3" key="1">
    <citation type="submission" date="2021-01" db="EMBL/GenBank/DDBJ databases">
        <title>Adiantum capillus-veneris genome.</title>
        <authorList>
            <person name="Fang Y."/>
            <person name="Liao Q."/>
        </authorList>
    </citation>
    <scope>NUCLEOTIDE SEQUENCE</scope>
    <source>
        <strain evidence="3">H3</strain>
        <tissue evidence="3">Leaf</tissue>
    </source>
</reference>